<dbReference type="RefSeq" id="WP_077720695.1">
    <property type="nucleotide sequence ID" value="NZ_CP019699.1"/>
</dbReference>
<dbReference type="SUPFAM" id="SSF53649">
    <property type="entry name" value="Alkaline phosphatase-like"/>
    <property type="match status" value="1"/>
</dbReference>
<dbReference type="PANTHER" id="PTHR10151:SF120">
    <property type="entry name" value="BIS(5'-ADENOSYL)-TRIPHOSPHATASE"/>
    <property type="match status" value="1"/>
</dbReference>
<gene>
    <name evidence="1" type="ORF">B0W44_14820</name>
</gene>
<organism evidence="1 2">
    <name type="scientific">Novibacillus thermophilus</name>
    <dbReference type="NCBI Taxonomy" id="1471761"/>
    <lineage>
        <taxon>Bacteria</taxon>
        <taxon>Bacillati</taxon>
        <taxon>Bacillota</taxon>
        <taxon>Bacilli</taxon>
        <taxon>Bacillales</taxon>
        <taxon>Thermoactinomycetaceae</taxon>
        <taxon>Novibacillus</taxon>
    </lineage>
</organism>
<evidence type="ECO:0000313" key="2">
    <source>
        <dbReference type="Proteomes" id="UP000188603"/>
    </source>
</evidence>
<name>A0A1U9K9Y6_9BACL</name>
<dbReference type="OrthoDB" id="2381338at2"/>
<dbReference type="STRING" id="1471761.B0W44_14820"/>
<accession>A0A1U9K9Y6</accession>
<dbReference type="Gene3D" id="3.40.720.10">
    <property type="entry name" value="Alkaline Phosphatase, subunit A"/>
    <property type="match status" value="1"/>
</dbReference>
<dbReference type="InterPro" id="IPR002591">
    <property type="entry name" value="Phosphodiest/P_Trfase"/>
</dbReference>
<dbReference type="AlphaFoldDB" id="A0A1U9K9Y6"/>
<evidence type="ECO:0008006" key="3">
    <source>
        <dbReference type="Google" id="ProtNLM"/>
    </source>
</evidence>
<proteinExistence type="predicted"/>
<dbReference type="KEGG" id="ntr:B0W44_14820"/>
<evidence type="ECO:0000313" key="1">
    <source>
        <dbReference type="EMBL" id="AQS56831.1"/>
    </source>
</evidence>
<keyword evidence="2" id="KW-1185">Reference proteome</keyword>
<reference evidence="1 2" key="1">
    <citation type="journal article" date="2015" name="Int. J. Syst. Evol. Microbiol.">
        <title>Novibacillus thermophilus gen. nov., sp. nov., a Gram-staining-negative and moderately thermophilic member of the family Thermoactinomycetaceae.</title>
        <authorList>
            <person name="Yang G."/>
            <person name="Chen J."/>
            <person name="Zhou S."/>
        </authorList>
    </citation>
    <scope>NUCLEOTIDE SEQUENCE [LARGE SCALE GENOMIC DNA]</scope>
    <source>
        <strain evidence="1 2">SG-1</strain>
    </source>
</reference>
<dbReference type="PANTHER" id="PTHR10151">
    <property type="entry name" value="ECTONUCLEOTIDE PYROPHOSPHATASE/PHOSPHODIESTERASE"/>
    <property type="match status" value="1"/>
</dbReference>
<dbReference type="Pfam" id="PF01663">
    <property type="entry name" value="Phosphodiest"/>
    <property type="match status" value="1"/>
</dbReference>
<sequence length="472" mass="52708">MANVLFIVVDSLMPQPLNTLLQQRELPGFSFLISHGYQTTLTSVFPTMSVVNDSSILTGTYPDEHGIPGLVWFKRDESRIVDYGDALGNIIRQGALTVGRDTVKHLNDTHLSQQVETIHEYLAKRGISSASVNLMVRRGLSKHPLRTPFNRLLGVESVSGPEYLHLGYFLDDGTENFPTPFNQYGYGYDQVKQMTVNLMTHPNRPRLIISYLSDPDKTIHKEGPDVRRPVYDVDRFIQHILGTFPSWEDTLQTWTIAVMGDSGQSHVLQNKAKALIRLDELLSPYTLLGMGKGQNEADLAVAPNERSAYVYPLYSQMDLPQLAKRILRDERVDLVAMPTDKGAHVLTAKGELFLRKGGSQSDPYGQAWEVEGDPALLDVKGTKNCWEYGKYPDVFRQLYGAVHSQPPPFALLAAKPGYEFQFQTSPTHVGGGSHGGISEKEMTVPLIVGGTTRKPVYNRLVDMKKFMIDCLA</sequence>
<protein>
    <recommendedName>
        <fullName evidence="3">Phosphodiesterase</fullName>
    </recommendedName>
</protein>
<dbReference type="EMBL" id="CP019699">
    <property type="protein sequence ID" value="AQS56831.1"/>
    <property type="molecule type" value="Genomic_DNA"/>
</dbReference>
<dbReference type="Proteomes" id="UP000188603">
    <property type="component" value="Chromosome"/>
</dbReference>
<dbReference type="InterPro" id="IPR017850">
    <property type="entry name" value="Alkaline_phosphatase_core_sf"/>
</dbReference>
<dbReference type="GO" id="GO:0016787">
    <property type="term" value="F:hydrolase activity"/>
    <property type="evidence" value="ECO:0007669"/>
    <property type="project" value="UniProtKB-ARBA"/>
</dbReference>